<dbReference type="Pfam" id="PF12796">
    <property type="entry name" value="Ank_2"/>
    <property type="match status" value="2"/>
</dbReference>
<dbReference type="InterPro" id="IPR001496">
    <property type="entry name" value="SOCS_box"/>
</dbReference>
<accession>A0AAD9KTU2</accession>
<feature type="repeat" description="ANK" evidence="3">
    <location>
        <begin position="49"/>
        <end position="81"/>
    </location>
</feature>
<dbReference type="PROSITE" id="PS50088">
    <property type="entry name" value="ANK_REPEAT"/>
    <property type="match status" value="5"/>
</dbReference>
<dbReference type="SMART" id="SM00248">
    <property type="entry name" value="ANK"/>
    <property type="match status" value="9"/>
</dbReference>
<evidence type="ECO:0000313" key="5">
    <source>
        <dbReference type="EMBL" id="KAK2177559.1"/>
    </source>
</evidence>
<dbReference type="PROSITE" id="PS50225">
    <property type="entry name" value="SOCS"/>
    <property type="match status" value="1"/>
</dbReference>
<feature type="repeat" description="ANK" evidence="3">
    <location>
        <begin position="214"/>
        <end position="248"/>
    </location>
</feature>
<dbReference type="Gene3D" id="1.25.40.20">
    <property type="entry name" value="Ankyrin repeat-containing domain"/>
    <property type="match status" value="2"/>
</dbReference>
<dbReference type="Pfam" id="PF07525">
    <property type="entry name" value="SOCS_box"/>
    <property type="match status" value="1"/>
</dbReference>
<evidence type="ECO:0000256" key="1">
    <source>
        <dbReference type="ARBA" id="ARBA00022737"/>
    </source>
</evidence>
<keyword evidence="6" id="KW-1185">Reference proteome</keyword>
<evidence type="ECO:0000259" key="4">
    <source>
        <dbReference type="PROSITE" id="PS50225"/>
    </source>
</evidence>
<dbReference type="GO" id="GO:0005737">
    <property type="term" value="C:cytoplasm"/>
    <property type="evidence" value="ECO:0007669"/>
    <property type="project" value="TreeGrafter"/>
</dbReference>
<comment type="caution">
    <text evidence="5">The sequence shown here is derived from an EMBL/GenBank/DDBJ whole genome shotgun (WGS) entry which is preliminary data.</text>
</comment>
<dbReference type="CDD" id="cd03716">
    <property type="entry name" value="SOCS_ASB_like"/>
    <property type="match status" value="1"/>
</dbReference>
<dbReference type="Proteomes" id="UP001209878">
    <property type="component" value="Unassembled WGS sequence"/>
</dbReference>
<dbReference type="PANTHER" id="PTHR23206">
    <property type="entry name" value="MASK PROTEIN"/>
    <property type="match status" value="1"/>
</dbReference>
<name>A0AAD9KTU2_RIDPI</name>
<evidence type="ECO:0000313" key="6">
    <source>
        <dbReference type="Proteomes" id="UP001209878"/>
    </source>
</evidence>
<feature type="repeat" description="ANK" evidence="3">
    <location>
        <begin position="148"/>
        <end position="180"/>
    </location>
</feature>
<gene>
    <name evidence="5" type="ORF">NP493_593g01061</name>
</gene>
<dbReference type="PANTHER" id="PTHR23206:SF7">
    <property type="entry name" value="PROTEIN KINASE DOMAIN-CONTAINING PROTEIN"/>
    <property type="match status" value="1"/>
</dbReference>
<organism evidence="5 6">
    <name type="scientific">Ridgeia piscesae</name>
    <name type="common">Tubeworm</name>
    <dbReference type="NCBI Taxonomy" id="27915"/>
    <lineage>
        <taxon>Eukaryota</taxon>
        <taxon>Metazoa</taxon>
        <taxon>Spiralia</taxon>
        <taxon>Lophotrochozoa</taxon>
        <taxon>Annelida</taxon>
        <taxon>Polychaeta</taxon>
        <taxon>Sedentaria</taxon>
        <taxon>Canalipalpata</taxon>
        <taxon>Sabellida</taxon>
        <taxon>Siboglinidae</taxon>
        <taxon>Ridgeia</taxon>
    </lineage>
</organism>
<dbReference type="InterPro" id="IPR036770">
    <property type="entry name" value="Ankyrin_rpt-contain_sf"/>
</dbReference>
<dbReference type="AlphaFoldDB" id="A0AAD9KTU2"/>
<evidence type="ECO:0000256" key="3">
    <source>
        <dbReference type="PROSITE-ProRule" id="PRU00023"/>
    </source>
</evidence>
<feature type="domain" description="SOCS box" evidence="4">
    <location>
        <begin position="352"/>
        <end position="400"/>
    </location>
</feature>
<dbReference type="Pfam" id="PF00023">
    <property type="entry name" value="Ank"/>
    <property type="match status" value="1"/>
</dbReference>
<dbReference type="EMBL" id="JAODUO010000591">
    <property type="protein sequence ID" value="KAK2177559.1"/>
    <property type="molecule type" value="Genomic_DNA"/>
</dbReference>
<sequence length="400" mass="44394">MMSVGETVVTKKRHMTHLTAAVESCNEVAVLKLLKCGHNVNELSHTSRFDEPPLVTAARRQYLNIVRVLLMHGANVNATGRGGSTALMEATRHNATSIVRLLLDHGADTNFVDRASHCALFWAVQHQNVGLVRELLEHGTNTNVVLQPHSTLLHLAARTGNIPIAGMLLRNGADVNAADDVSNTPLFVAVRVNSHALAKLFLENGAHVNHQDSDFRIPLHIAAASVRPSHDMAQLLLDHGSMVNICDRHGNTPVALHLNNFMLCQNRSMLHCLIQYGSDLSNPHSRSAFSWAMVRLCDFEMTKLAVDTGYRIPVDEWCQELLSGDGLHYSAFNVPSTDTEKRQFAEFLQSIQTNTRSLSSHCRIAIRSHLIDVARGTSIYSRIMQFPLPDVIKMFLLFKE</sequence>
<proteinExistence type="predicted"/>
<feature type="repeat" description="ANK" evidence="3">
    <location>
        <begin position="181"/>
        <end position="213"/>
    </location>
</feature>
<feature type="repeat" description="ANK" evidence="3">
    <location>
        <begin position="82"/>
        <end position="114"/>
    </location>
</feature>
<dbReference type="PROSITE" id="PS50297">
    <property type="entry name" value="ANK_REP_REGION"/>
    <property type="match status" value="4"/>
</dbReference>
<protein>
    <recommendedName>
        <fullName evidence="4">SOCS box domain-containing protein</fullName>
    </recommendedName>
</protein>
<evidence type="ECO:0000256" key="2">
    <source>
        <dbReference type="ARBA" id="ARBA00023043"/>
    </source>
</evidence>
<reference evidence="5" key="1">
    <citation type="journal article" date="2023" name="Mol. Biol. Evol.">
        <title>Third-Generation Sequencing Reveals the Adaptive Role of the Epigenome in Three Deep-Sea Polychaetes.</title>
        <authorList>
            <person name="Perez M."/>
            <person name="Aroh O."/>
            <person name="Sun Y."/>
            <person name="Lan Y."/>
            <person name="Juniper S.K."/>
            <person name="Young C.R."/>
            <person name="Angers B."/>
            <person name="Qian P.Y."/>
        </authorList>
    </citation>
    <scope>NUCLEOTIDE SEQUENCE</scope>
    <source>
        <strain evidence="5">R07B-5</strain>
    </source>
</reference>
<keyword evidence="1" id="KW-0677">Repeat</keyword>
<dbReference type="SUPFAM" id="SSF48403">
    <property type="entry name" value="Ankyrin repeat"/>
    <property type="match status" value="1"/>
</dbReference>
<keyword evidence="2 3" id="KW-0040">ANK repeat</keyword>
<dbReference type="InterPro" id="IPR051631">
    <property type="entry name" value="Ankyrin-KH/SAM_domain"/>
</dbReference>
<dbReference type="GO" id="GO:0045087">
    <property type="term" value="P:innate immune response"/>
    <property type="evidence" value="ECO:0007669"/>
    <property type="project" value="TreeGrafter"/>
</dbReference>
<dbReference type="InterPro" id="IPR002110">
    <property type="entry name" value="Ankyrin_rpt"/>
</dbReference>